<accession>A0A0F2DKW6</accession>
<gene>
    <name evidence="1" type="ORF">TZ92_01148</name>
</gene>
<evidence type="ECO:0000313" key="2">
    <source>
        <dbReference type="Proteomes" id="UP000033716"/>
    </source>
</evidence>
<protein>
    <submittedName>
        <fullName evidence="1">Uncharacterized protein</fullName>
    </submittedName>
</protein>
<sequence length="149" mass="17114">MNIYDEIIPAKSLGGIRLKDNIKNYSSIINEYNLNGKLKFFQTNIYSCRYIFTDIPIEINVDITSGEIYKISALEGYQGKFRTIKIGMPINDILNSNLGFYYDECEEAFFSKIIEGIALEVSEDDPPFEEAIKMNIKYISVFDPTAFDQ</sequence>
<dbReference type="RefSeq" id="WP_033629650.1">
    <property type="nucleotide sequence ID" value="NZ_JYGO01000002.1"/>
</dbReference>
<dbReference type="AlphaFoldDB" id="A0A0F2DKW6"/>
<dbReference type="EMBL" id="JYGR01000005">
    <property type="protein sequence ID" value="KJQ70620.1"/>
    <property type="molecule type" value="Genomic_DNA"/>
</dbReference>
<name>A0A0F2DKW6_STROR</name>
<proteinExistence type="predicted"/>
<comment type="caution">
    <text evidence="1">The sequence shown here is derived from an EMBL/GenBank/DDBJ whole genome shotgun (WGS) entry which is preliminary data.</text>
</comment>
<organism evidence="1 2">
    <name type="scientific">Streptococcus oralis subsp. oralis</name>
    <dbReference type="NCBI Taxonomy" id="1891914"/>
    <lineage>
        <taxon>Bacteria</taxon>
        <taxon>Bacillati</taxon>
        <taxon>Bacillota</taxon>
        <taxon>Bacilli</taxon>
        <taxon>Lactobacillales</taxon>
        <taxon>Streptococcaceae</taxon>
        <taxon>Streptococcus</taxon>
    </lineage>
</organism>
<evidence type="ECO:0000313" key="1">
    <source>
        <dbReference type="EMBL" id="KJQ70620.1"/>
    </source>
</evidence>
<dbReference type="PATRIC" id="fig|28037.214.peg.1152"/>
<dbReference type="Proteomes" id="UP000033716">
    <property type="component" value="Unassembled WGS sequence"/>
</dbReference>
<reference evidence="1 2" key="1">
    <citation type="submission" date="2015-02" db="EMBL/GenBank/DDBJ databases">
        <title>Evolution of amylase-binding proteins of oral streptococcal species.</title>
        <authorList>
            <person name="Haase E.M."/>
        </authorList>
    </citation>
    <scope>NUCLEOTIDE SEQUENCE [LARGE SCALE GENOMIC DNA]</scope>
    <source>
        <strain evidence="1 2">SK141</strain>
    </source>
</reference>